<accession>A0A0A2F2W5</accession>
<keyword evidence="2" id="KW-1185">Reference proteome</keyword>
<name>A0A0A2F2W5_PORCN</name>
<keyword evidence="1" id="KW-0378">Hydrolase</keyword>
<evidence type="ECO:0000313" key="1">
    <source>
        <dbReference type="EMBL" id="KGN82829.1"/>
    </source>
</evidence>
<comment type="caution">
    <text evidence="1">The sequence shown here is derived from an EMBL/GenBank/DDBJ whole genome shotgun (WGS) entry which is preliminary data.</text>
</comment>
<dbReference type="SUPFAM" id="SSF109604">
    <property type="entry name" value="HD-domain/PDEase-like"/>
    <property type="match status" value="1"/>
</dbReference>
<dbReference type="EMBL" id="JQJD01000007">
    <property type="protein sequence ID" value="KGN82829.1"/>
    <property type="molecule type" value="Genomic_DNA"/>
</dbReference>
<dbReference type="STRING" id="36874.HQ34_05900"/>
<dbReference type="Proteomes" id="UP000030125">
    <property type="component" value="Unassembled WGS sequence"/>
</dbReference>
<gene>
    <name evidence="1" type="ORF">HQ35_01935</name>
</gene>
<dbReference type="AlphaFoldDB" id="A0A0A2F2W5"/>
<proteinExistence type="predicted"/>
<sequence>MIMEMQEKWINAAARLSQRLHRGQTDKAGADYYLGHLSFVASLGKTFQEKVVGYLHDAGEDTPYSIEEILDLLEKEAEMSFDTKDKTDMAQALHLLNHNTTPYRATYIRNIGEHPLATAVKLNDLTHNMDIRRLPTPSENDYERLKRCKEEYNYLFRRAKSDYSPK</sequence>
<dbReference type="OrthoDB" id="9802385at2"/>
<reference evidence="1 2" key="1">
    <citation type="submission" date="2014-08" db="EMBL/GenBank/DDBJ databases">
        <title>Porphyromonas cangingivalis strain:COT-109_OH1386 Genome sequencing.</title>
        <authorList>
            <person name="Wallis C."/>
            <person name="Deusch O."/>
            <person name="O'Flynn C."/>
            <person name="Davis I."/>
            <person name="Jospin G."/>
            <person name="Darling A.E."/>
            <person name="Coil D.A."/>
            <person name="Alexiev A."/>
            <person name="Horsfall A."/>
            <person name="Kirkwood N."/>
            <person name="Harris S."/>
            <person name="Eisen J.A."/>
        </authorList>
    </citation>
    <scope>NUCLEOTIDE SEQUENCE [LARGE SCALE GENOMIC DNA]</scope>
    <source>
        <strain evidence="2">COT-109 OH1386</strain>
    </source>
</reference>
<organism evidence="1 2">
    <name type="scientific">Porphyromonas cangingivalis</name>
    <dbReference type="NCBI Taxonomy" id="36874"/>
    <lineage>
        <taxon>Bacteria</taxon>
        <taxon>Pseudomonadati</taxon>
        <taxon>Bacteroidota</taxon>
        <taxon>Bacteroidia</taxon>
        <taxon>Bacteroidales</taxon>
        <taxon>Porphyromonadaceae</taxon>
        <taxon>Porphyromonas</taxon>
    </lineage>
</organism>
<dbReference type="Gene3D" id="1.10.3210.10">
    <property type="entry name" value="Hypothetical protein af1432"/>
    <property type="match status" value="1"/>
</dbReference>
<dbReference type="GO" id="GO:0016787">
    <property type="term" value="F:hydrolase activity"/>
    <property type="evidence" value="ECO:0007669"/>
    <property type="project" value="UniProtKB-KW"/>
</dbReference>
<evidence type="ECO:0000313" key="2">
    <source>
        <dbReference type="Proteomes" id="UP000030125"/>
    </source>
</evidence>
<protein>
    <submittedName>
        <fullName evidence="1">Phosphohydrolase</fullName>
    </submittedName>
</protein>
<dbReference type="eggNOG" id="COG0317">
    <property type="taxonomic scope" value="Bacteria"/>
</dbReference>